<feature type="compositionally biased region" description="Low complexity" evidence="1">
    <location>
        <begin position="299"/>
        <end position="308"/>
    </location>
</feature>
<dbReference type="PANTHER" id="PTHR28186:SF1">
    <property type="entry name" value="MEIOTICALLY UP-REGULATED GENE 9 PROTEIN"/>
    <property type="match status" value="1"/>
</dbReference>
<feature type="compositionally biased region" description="Low complexity" evidence="1">
    <location>
        <begin position="198"/>
        <end position="210"/>
    </location>
</feature>
<dbReference type="OrthoDB" id="5330253at2759"/>
<dbReference type="Proteomes" id="UP000053573">
    <property type="component" value="Unassembled WGS sequence"/>
</dbReference>
<feature type="region of interest" description="Disordered" evidence="1">
    <location>
        <begin position="127"/>
        <end position="422"/>
    </location>
</feature>
<dbReference type="Pfam" id="PF10295">
    <property type="entry name" value="DUF2406"/>
    <property type="match status" value="1"/>
</dbReference>
<name>A0A0H1BN30_9EURO</name>
<dbReference type="InterPro" id="IPR018809">
    <property type="entry name" value="DUF2406"/>
</dbReference>
<feature type="compositionally biased region" description="Low complexity" evidence="1">
    <location>
        <begin position="261"/>
        <end position="276"/>
    </location>
</feature>
<sequence>MAAVQASPKRGRVLSFTGSASNKSEKTHKSSGSHHKIKLSETHEEKEANRSRTHADPSRAIQELQPSAVALQKSNLESLRSVQHKDIYGNPIIDPDLSNPTRHRLERPLDTIRSFEAAIDGSYINRRGSFARPDESTNGGYSRRSSYFGDRGGGGAAAGGLSNHRNGGYNEQANYSAHRPAPSRPDSYAESYGGGNYNGYNNNTNNNNGYQPPRPPRHGGRMNQDQYAQGYNNNNGNSYFAQQQQQPPLPQYPQNDNYNYASASGSASDVVASYADPNHHASGDDDNYNHPYRQHQHQHQQQQQNQHQTPTETYGFAGFSDAPDLDYPQQSPHSAGGGGGYNHQNSTTGTDGYYADPSSNINSNNNNNSYNNNNGASQAIAGAPSVVRKPVAAFSSSSPAPAPAPTPPVEKRKSFFKRFSKS</sequence>
<keyword evidence="3" id="KW-1185">Reference proteome</keyword>
<feature type="compositionally biased region" description="Low complexity" evidence="1">
    <location>
        <begin position="390"/>
        <end position="399"/>
    </location>
</feature>
<feature type="compositionally biased region" description="Low complexity" evidence="1">
    <location>
        <begin position="358"/>
        <end position="374"/>
    </location>
</feature>
<comment type="caution">
    <text evidence="2">The sequence shown here is derived from an EMBL/GenBank/DDBJ whole genome shotgun (WGS) entry which is preliminary data.</text>
</comment>
<dbReference type="EMBL" id="LDEV01000844">
    <property type="protein sequence ID" value="KLJ12518.1"/>
    <property type="molecule type" value="Genomic_DNA"/>
</dbReference>
<evidence type="ECO:0000313" key="3">
    <source>
        <dbReference type="Proteomes" id="UP000053573"/>
    </source>
</evidence>
<proteinExistence type="predicted"/>
<feature type="compositionally biased region" description="Low complexity" evidence="1">
    <location>
        <begin position="223"/>
        <end position="246"/>
    </location>
</feature>
<evidence type="ECO:0000256" key="1">
    <source>
        <dbReference type="SAM" id="MobiDB-lite"/>
    </source>
</evidence>
<reference evidence="3" key="1">
    <citation type="journal article" date="2015" name="PLoS Genet.">
        <title>The dynamic genome and transcriptome of the human fungal pathogen Blastomyces and close relative Emmonsia.</title>
        <authorList>
            <person name="Munoz J.F."/>
            <person name="Gauthier G.M."/>
            <person name="Desjardins C.A."/>
            <person name="Gallo J.E."/>
            <person name="Holder J."/>
            <person name="Sullivan T.D."/>
            <person name="Marty A.J."/>
            <person name="Carmen J.C."/>
            <person name="Chen Z."/>
            <person name="Ding L."/>
            <person name="Gujja S."/>
            <person name="Magrini V."/>
            <person name="Misas E."/>
            <person name="Mitreva M."/>
            <person name="Priest M."/>
            <person name="Saif S."/>
            <person name="Whiston E.A."/>
            <person name="Young S."/>
            <person name="Zeng Q."/>
            <person name="Goldman W.E."/>
            <person name="Mardis E.R."/>
            <person name="Taylor J.W."/>
            <person name="McEwen J.G."/>
            <person name="Clay O.K."/>
            <person name="Klein B.S."/>
            <person name="Cuomo C.A."/>
        </authorList>
    </citation>
    <scope>NUCLEOTIDE SEQUENCE [LARGE SCALE GENOMIC DNA]</scope>
    <source>
        <strain evidence="3">UAMH 139</strain>
    </source>
</reference>
<protein>
    <submittedName>
        <fullName evidence="2">Uncharacterized protein</fullName>
    </submittedName>
</protein>
<feature type="compositionally biased region" description="Basic and acidic residues" evidence="1">
    <location>
        <begin position="38"/>
        <end position="57"/>
    </location>
</feature>
<feature type="region of interest" description="Disordered" evidence="1">
    <location>
        <begin position="1"/>
        <end position="65"/>
    </location>
</feature>
<dbReference type="AlphaFoldDB" id="A0A0H1BN30"/>
<organism evidence="2 3">
    <name type="scientific">Blastomyces silverae</name>
    <dbReference type="NCBI Taxonomy" id="2060906"/>
    <lineage>
        <taxon>Eukaryota</taxon>
        <taxon>Fungi</taxon>
        <taxon>Dikarya</taxon>
        <taxon>Ascomycota</taxon>
        <taxon>Pezizomycotina</taxon>
        <taxon>Eurotiomycetes</taxon>
        <taxon>Eurotiomycetidae</taxon>
        <taxon>Onygenales</taxon>
        <taxon>Ajellomycetaceae</taxon>
        <taxon>Blastomyces</taxon>
    </lineage>
</organism>
<evidence type="ECO:0000313" key="2">
    <source>
        <dbReference type="EMBL" id="KLJ12518.1"/>
    </source>
</evidence>
<feature type="compositionally biased region" description="Low complexity" evidence="1">
    <location>
        <begin position="139"/>
        <end position="149"/>
    </location>
</feature>
<accession>A0A0H1BN30</accession>
<gene>
    <name evidence="2" type="ORF">EMPG_12455</name>
</gene>
<feature type="compositionally biased region" description="Polar residues" evidence="1">
    <location>
        <begin position="163"/>
        <end position="175"/>
    </location>
</feature>
<dbReference type="PANTHER" id="PTHR28186">
    <property type="entry name" value="MEIOTICALLY UP-REGULATED GENE 9 PROTEIN"/>
    <property type="match status" value="1"/>
</dbReference>